<dbReference type="Gene3D" id="2.20.28.30">
    <property type="entry name" value="RNA polymerase ii, chain L"/>
    <property type="match status" value="1"/>
</dbReference>
<dbReference type="EMBL" id="DTAU01000137">
    <property type="protein sequence ID" value="HFQ79460.1"/>
    <property type="molecule type" value="Genomic_DNA"/>
</dbReference>
<name>A0A7J3MWK3_9CREN</name>
<protein>
    <submittedName>
        <fullName evidence="2">Uncharacterized protein</fullName>
    </submittedName>
</protein>
<comment type="caution">
    <text evidence="2">The sequence shown here is derived from an EMBL/GenBank/DDBJ whole genome shotgun (WGS) entry which is preliminary data.</text>
</comment>
<proteinExistence type="predicted"/>
<reference evidence="2" key="1">
    <citation type="journal article" date="2020" name="mSystems">
        <title>Genome- and Community-Level Interaction Insights into Carbon Utilization and Element Cycling Functions of Hydrothermarchaeota in Hydrothermal Sediment.</title>
        <authorList>
            <person name="Zhou Z."/>
            <person name="Liu Y."/>
            <person name="Xu W."/>
            <person name="Pan J."/>
            <person name="Luo Z.H."/>
            <person name="Li M."/>
        </authorList>
    </citation>
    <scope>NUCLEOTIDE SEQUENCE [LARGE SCALE GENOMIC DNA]</scope>
    <source>
        <strain evidence="1">SpSt-629</strain>
        <strain evidence="2">SpSt-688</strain>
    </source>
</reference>
<gene>
    <name evidence="1" type="ORF">ENT99_07190</name>
    <name evidence="2" type="ORF">ENU64_00425</name>
</gene>
<accession>A0A7J3MWK3</accession>
<evidence type="ECO:0000313" key="1">
    <source>
        <dbReference type="EMBL" id="HFQ79460.1"/>
    </source>
</evidence>
<organism evidence="2">
    <name type="scientific">Ignisphaera aggregans</name>
    <dbReference type="NCBI Taxonomy" id="334771"/>
    <lineage>
        <taxon>Archaea</taxon>
        <taxon>Thermoproteota</taxon>
        <taxon>Thermoprotei</taxon>
        <taxon>Desulfurococcales</taxon>
        <taxon>Desulfurococcaceae</taxon>
        <taxon>Ignisphaera</taxon>
    </lineage>
</organism>
<dbReference type="AlphaFoldDB" id="A0A7J3MWK3"/>
<sequence length="73" mass="8277">MIKPRGCNASGHKGWIELKCRLCAKKLYIGDDIIYMCPKCGSKYEAYFCIADAKKLHMKCPYCGSELNLLLNL</sequence>
<dbReference type="EMBL" id="DTDH01000009">
    <property type="protein sequence ID" value="HGT97880.1"/>
    <property type="molecule type" value="Genomic_DNA"/>
</dbReference>
<evidence type="ECO:0000313" key="2">
    <source>
        <dbReference type="EMBL" id="HGT97880.1"/>
    </source>
</evidence>